<reference evidence="1" key="1">
    <citation type="submission" date="2014-09" db="EMBL/GenBank/DDBJ databases">
        <authorList>
            <person name="Magalhaes I.L.F."/>
            <person name="Oliveira U."/>
            <person name="Santos F.R."/>
            <person name="Vidigal T.H.D.A."/>
            <person name="Brescovit A.D."/>
            <person name="Santos A.J."/>
        </authorList>
    </citation>
    <scope>NUCLEOTIDE SEQUENCE</scope>
    <source>
        <tissue evidence="1">Shoot tissue taken approximately 20 cm above the soil surface</tissue>
    </source>
</reference>
<protein>
    <submittedName>
        <fullName evidence="1">Uncharacterized protein</fullName>
    </submittedName>
</protein>
<reference evidence="1" key="2">
    <citation type="journal article" date="2015" name="Data Brief">
        <title>Shoot transcriptome of the giant reed, Arundo donax.</title>
        <authorList>
            <person name="Barrero R.A."/>
            <person name="Guerrero F.D."/>
            <person name="Moolhuijzen P."/>
            <person name="Goolsby J.A."/>
            <person name="Tidwell J."/>
            <person name="Bellgard S.E."/>
            <person name="Bellgard M.I."/>
        </authorList>
    </citation>
    <scope>NUCLEOTIDE SEQUENCE</scope>
    <source>
        <tissue evidence="1">Shoot tissue taken approximately 20 cm above the soil surface</tissue>
    </source>
</reference>
<evidence type="ECO:0000313" key="1">
    <source>
        <dbReference type="EMBL" id="JAD42315.1"/>
    </source>
</evidence>
<name>A0A0A8ZZY5_ARUDO</name>
<proteinExistence type="predicted"/>
<organism evidence="1">
    <name type="scientific">Arundo donax</name>
    <name type="common">Giant reed</name>
    <name type="synonym">Donax arundinaceus</name>
    <dbReference type="NCBI Taxonomy" id="35708"/>
    <lineage>
        <taxon>Eukaryota</taxon>
        <taxon>Viridiplantae</taxon>
        <taxon>Streptophyta</taxon>
        <taxon>Embryophyta</taxon>
        <taxon>Tracheophyta</taxon>
        <taxon>Spermatophyta</taxon>
        <taxon>Magnoliopsida</taxon>
        <taxon>Liliopsida</taxon>
        <taxon>Poales</taxon>
        <taxon>Poaceae</taxon>
        <taxon>PACMAD clade</taxon>
        <taxon>Arundinoideae</taxon>
        <taxon>Arundineae</taxon>
        <taxon>Arundo</taxon>
    </lineage>
</organism>
<sequence length="19" mass="2403">MLWWLLVHVNPTQVCFFRL</sequence>
<accession>A0A0A8ZZY5</accession>
<dbReference type="EMBL" id="GBRH01255580">
    <property type="protein sequence ID" value="JAD42315.1"/>
    <property type="molecule type" value="Transcribed_RNA"/>
</dbReference>
<dbReference type="AlphaFoldDB" id="A0A0A8ZZY5"/>